<evidence type="ECO:0000313" key="1">
    <source>
        <dbReference type="EMBL" id="CAG8703529.1"/>
    </source>
</evidence>
<keyword evidence="2" id="KW-1185">Reference proteome</keyword>
<gene>
    <name evidence="1" type="ORF">SPELUC_LOCUS11400</name>
</gene>
<dbReference type="EMBL" id="CAJVPW010024099">
    <property type="protein sequence ID" value="CAG8703529.1"/>
    <property type="molecule type" value="Genomic_DNA"/>
</dbReference>
<organism evidence="1 2">
    <name type="scientific">Cetraspora pellucida</name>
    <dbReference type="NCBI Taxonomy" id="1433469"/>
    <lineage>
        <taxon>Eukaryota</taxon>
        <taxon>Fungi</taxon>
        <taxon>Fungi incertae sedis</taxon>
        <taxon>Mucoromycota</taxon>
        <taxon>Glomeromycotina</taxon>
        <taxon>Glomeromycetes</taxon>
        <taxon>Diversisporales</taxon>
        <taxon>Gigasporaceae</taxon>
        <taxon>Cetraspora</taxon>
    </lineage>
</organism>
<protein>
    <submittedName>
        <fullName evidence="1">13120_t:CDS:1</fullName>
    </submittedName>
</protein>
<evidence type="ECO:0000313" key="2">
    <source>
        <dbReference type="Proteomes" id="UP000789366"/>
    </source>
</evidence>
<accession>A0ACA9PH39</accession>
<reference evidence="1" key="1">
    <citation type="submission" date="2021-06" db="EMBL/GenBank/DDBJ databases">
        <authorList>
            <person name="Kallberg Y."/>
            <person name="Tangrot J."/>
            <person name="Rosling A."/>
        </authorList>
    </citation>
    <scope>NUCLEOTIDE SEQUENCE</scope>
    <source>
        <strain evidence="1">28 12/20/2015</strain>
    </source>
</reference>
<name>A0ACA9PH39_9GLOM</name>
<sequence>MQQMLKKRKVVDFKVGDFIRVNIPKIDRFSIDRLTLPCKILKKFNDQYQLGCKFGVINICYTLGELEALGPTTYVELSKIPSNRISIREAARLQSVEMVS</sequence>
<feature type="non-terminal residue" evidence="1">
    <location>
        <position position="100"/>
    </location>
</feature>
<comment type="caution">
    <text evidence="1">The sequence shown here is derived from an EMBL/GenBank/DDBJ whole genome shotgun (WGS) entry which is preliminary data.</text>
</comment>
<proteinExistence type="predicted"/>
<dbReference type="Proteomes" id="UP000789366">
    <property type="component" value="Unassembled WGS sequence"/>
</dbReference>